<dbReference type="PANTHER" id="PTHR48463">
    <property type="entry name" value="DUF223 DOMAIN-CONTAINING PROTEIN"/>
    <property type="match status" value="1"/>
</dbReference>
<dbReference type="AlphaFoldDB" id="A0AAU9N912"/>
<gene>
    <name evidence="1" type="ORF">LVIROSA_LOCUS16294</name>
</gene>
<evidence type="ECO:0000313" key="1">
    <source>
        <dbReference type="EMBL" id="CAH1429433.1"/>
    </source>
</evidence>
<comment type="caution">
    <text evidence="1">The sequence shown here is derived from an EMBL/GenBank/DDBJ whole genome shotgun (WGS) entry which is preliminary data.</text>
</comment>
<dbReference type="SUPFAM" id="SSF50249">
    <property type="entry name" value="Nucleic acid-binding proteins"/>
    <property type="match status" value="1"/>
</dbReference>
<dbReference type="Proteomes" id="UP001157418">
    <property type="component" value="Unassembled WGS sequence"/>
</dbReference>
<dbReference type="EMBL" id="CAKMRJ010002771">
    <property type="protein sequence ID" value="CAH1429433.1"/>
    <property type="molecule type" value="Genomic_DNA"/>
</dbReference>
<dbReference type="InterPro" id="IPR012340">
    <property type="entry name" value="NA-bd_OB-fold"/>
</dbReference>
<sequence length="130" mass="14834">MTIPKHWFRFVTKSHLMELGEKPPYYPDCRRQNDEPYVFLLLTDSICNELPIDLWNECITVPTKFNRDLLMPLPAITVVAVTNLKASTSAGTLRHGSSPATHVYINPEIPETTSILDMYDAFLICNHQIS</sequence>
<name>A0AAU9N912_9ASTR</name>
<evidence type="ECO:0000313" key="2">
    <source>
        <dbReference type="Proteomes" id="UP001157418"/>
    </source>
</evidence>
<dbReference type="Gene3D" id="2.40.50.140">
    <property type="entry name" value="Nucleic acid-binding proteins"/>
    <property type="match status" value="1"/>
</dbReference>
<accession>A0AAU9N912</accession>
<organism evidence="1 2">
    <name type="scientific">Lactuca virosa</name>
    <dbReference type="NCBI Taxonomy" id="75947"/>
    <lineage>
        <taxon>Eukaryota</taxon>
        <taxon>Viridiplantae</taxon>
        <taxon>Streptophyta</taxon>
        <taxon>Embryophyta</taxon>
        <taxon>Tracheophyta</taxon>
        <taxon>Spermatophyta</taxon>
        <taxon>Magnoliopsida</taxon>
        <taxon>eudicotyledons</taxon>
        <taxon>Gunneridae</taxon>
        <taxon>Pentapetalae</taxon>
        <taxon>asterids</taxon>
        <taxon>campanulids</taxon>
        <taxon>Asterales</taxon>
        <taxon>Asteraceae</taxon>
        <taxon>Cichorioideae</taxon>
        <taxon>Cichorieae</taxon>
        <taxon>Lactucinae</taxon>
        <taxon>Lactuca</taxon>
    </lineage>
</organism>
<reference evidence="1 2" key="1">
    <citation type="submission" date="2022-01" db="EMBL/GenBank/DDBJ databases">
        <authorList>
            <person name="Xiong W."/>
            <person name="Schranz E."/>
        </authorList>
    </citation>
    <scope>NUCLEOTIDE SEQUENCE [LARGE SCALE GENOMIC DNA]</scope>
</reference>
<keyword evidence="2" id="KW-1185">Reference proteome</keyword>
<protein>
    <submittedName>
        <fullName evidence="1">Uncharacterized protein</fullName>
    </submittedName>
</protein>
<proteinExistence type="predicted"/>
<dbReference type="PANTHER" id="PTHR48463:SF1">
    <property type="entry name" value="DUF223 DOMAIN-CONTAINING PROTEIN"/>
    <property type="match status" value="1"/>
</dbReference>